<dbReference type="AlphaFoldDB" id="A0A8K1YUH6"/>
<organism evidence="1">
    <name type="scientific">Kumanoa mahlacensis</name>
    <dbReference type="NCBI Taxonomy" id="1196387"/>
    <lineage>
        <taxon>Eukaryota</taxon>
        <taxon>Rhodophyta</taxon>
        <taxon>Florideophyceae</taxon>
        <taxon>Nemaliophycidae</taxon>
        <taxon>Batrachospermales</taxon>
        <taxon>Batrachospermaceae</taxon>
        <taxon>Kumanoa</taxon>
    </lineage>
</organism>
<dbReference type="EMBL" id="MK641509">
    <property type="protein sequence ID" value="UEQ12021.1"/>
    <property type="molecule type" value="Genomic_DNA"/>
</dbReference>
<proteinExistence type="predicted"/>
<accession>A0A8K1YUH6</accession>
<protein>
    <submittedName>
        <fullName evidence="1">Ribosomal-protein-alanine N-acetyltransferase like</fullName>
    </submittedName>
</protein>
<reference evidence="1" key="1">
    <citation type="submission" date="2019-03" db="EMBL/GenBank/DDBJ databases">
        <title>Phycologia Chloroplast and mitochondrial genomes of Kumanoa mahlacensis.</title>
        <authorList>
            <person name="Fang K."/>
        </authorList>
    </citation>
    <scope>NUCLEOTIDE SEQUENCE</scope>
    <source>
        <strain evidence="1">SAS-FKP1701</strain>
    </source>
</reference>
<gene>
    <name evidence="1" type="primary">orf143</name>
</gene>
<name>A0A8K1YUH6_9FLOR</name>
<geneLocation type="chloroplast" evidence="1"/>
<keyword evidence="1" id="KW-0934">Plastid</keyword>
<sequence length="150" mass="17812">MKIIFFSYLISNANTYFSDLAYYRLSQSQQTNSYFMAWTISNNTTKVISLLFVDCATVVYLSNHQFTKYQSYSFIVLLVYTTLSYFSNEKLFLEVDSHNSKGLSLYCWLGNELIQQILVFLNQKHNFQLKLINNKKRSKNFWRRLLIINS</sequence>
<evidence type="ECO:0000313" key="1">
    <source>
        <dbReference type="EMBL" id="UEQ12021.1"/>
    </source>
</evidence>
<keyword evidence="1" id="KW-0150">Chloroplast</keyword>